<evidence type="ECO:0008006" key="4">
    <source>
        <dbReference type="Google" id="ProtNLM"/>
    </source>
</evidence>
<reference evidence="2 3" key="1">
    <citation type="submission" date="2021-04" db="EMBL/GenBank/DDBJ databases">
        <title>Paenibacillus sp. DLE-14 whole genome sequence.</title>
        <authorList>
            <person name="Ham Y.J."/>
        </authorList>
    </citation>
    <scope>NUCLEOTIDE SEQUENCE [LARGE SCALE GENOMIC DNA]</scope>
    <source>
        <strain evidence="2 3">DLE-14</strain>
    </source>
</reference>
<gene>
    <name evidence="2" type="ORF">I8J30_31935</name>
</gene>
<keyword evidence="3" id="KW-1185">Reference proteome</keyword>
<evidence type="ECO:0000256" key="1">
    <source>
        <dbReference type="SAM" id="SignalP"/>
    </source>
</evidence>
<comment type="caution">
    <text evidence="2">The sequence shown here is derived from an EMBL/GenBank/DDBJ whole genome shotgun (WGS) entry which is preliminary data.</text>
</comment>
<sequence>MKVLKRGAAALLVASLAAALAGCSSGASPKEAMMDAMANNQKATSMTYKGSMTFTDLVLPPAAADAAGAANSAMASTMLAFLKGTVINVHGSVQKSPMRAELTMDVTLGSGDVKLNASIPMIITEDKTWIKVPQIPGLPLPETIAGKFVEIDMKKLEQEQGAADVAASPQVGQDLLKALVDSLDEKTYFSEPEAADVKGLAADHKVDQLVRFSINEKNVEAAWTAIMEKAAPQIIDILLKNEAYMKMFKLSKADLEAAKKELEGKEDGKVKAAVEEMKKTIKINQLDVTGGITDDYLTYEGVVLNVESTDSAQGMKLGIHFDLSLDDINKEIKFEYELPKDAVPVEKIQEMLGLPSGS</sequence>
<dbReference type="PROSITE" id="PS51257">
    <property type="entry name" value="PROKAR_LIPOPROTEIN"/>
    <property type="match status" value="1"/>
</dbReference>
<dbReference type="EMBL" id="JAGKSP010000037">
    <property type="protein sequence ID" value="MBP3967290.1"/>
    <property type="molecule type" value="Genomic_DNA"/>
</dbReference>
<evidence type="ECO:0000313" key="3">
    <source>
        <dbReference type="Proteomes" id="UP000673394"/>
    </source>
</evidence>
<accession>A0ABS5CN48</accession>
<dbReference type="Proteomes" id="UP000673394">
    <property type="component" value="Unassembled WGS sequence"/>
</dbReference>
<feature type="signal peptide" evidence="1">
    <location>
        <begin position="1"/>
        <end position="21"/>
    </location>
</feature>
<proteinExistence type="predicted"/>
<organism evidence="2 3">
    <name type="scientific">Paenibacillus lignilyticus</name>
    <dbReference type="NCBI Taxonomy" id="1172615"/>
    <lineage>
        <taxon>Bacteria</taxon>
        <taxon>Bacillati</taxon>
        <taxon>Bacillota</taxon>
        <taxon>Bacilli</taxon>
        <taxon>Bacillales</taxon>
        <taxon>Paenibacillaceae</taxon>
        <taxon>Paenibacillus</taxon>
    </lineage>
</organism>
<name>A0ABS5CN48_9BACL</name>
<keyword evidence="1" id="KW-0732">Signal</keyword>
<feature type="chain" id="PRO_5045284909" description="Lipoprotein" evidence="1">
    <location>
        <begin position="22"/>
        <end position="358"/>
    </location>
</feature>
<protein>
    <recommendedName>
        <fullName evidence="4">Lipoprotein</fullName>
    </recommendedName>
</protein>
<evidence type="ECO:0000313" key="2">
    <source>
        <dbReference type="EMBL" id="MBP3967290.1"/>
    </source>
</evidence>
<dbReference type="RefSeq" id="WP_210664387.1">
    <property type="nucleotide sequence ID" value="NZ_JAGKSP010000037.1"/>
</dbReference>